<dbReference type="PANTHER" id="PTHR43213">
    <property type="entry name" value="BIFUNCTIONAL DTTP/UTP PYROPHOSPHATASE/METHYLTRANSFERASE PROTEIN-RELATED"/>
    <property type="match status" value="1"/>
</dbReference>
<dbReference type="Gene3D" id="3.90.950.10">
    <property type="match status" value="1"/>
</dbReference>
<reference evidence="6" key="1">
    <citation type="submission" date="2019-04" db="EMBL/GenBank/DDBJ databases">
        <title>Genome sequence of Pseudomonas putida 1290, an auxin catabolizing strain.</title>
        <authorList>
            <person name="Laird T.S."/>
            <person name="Leveau J.H.J."/>
        </authorList>
    </citation>
    <scope>NUCLEOTIDE SEQUENCE [LARGE SCALE GENOMIC DNA]</scope>
    <source>
        <strain evidence="6">1290</strain>
    </source>
</reference>
<dbReference type="InterPro" id="IPR003697">
    <property type="entry name" value="Maf-like"/>
</dbReference>
<gene>
    <name evidence="5" type="ORF">E6B08_25390</name>
</gene>
<dbReference type="OrthoDB" id="9807767at2"/>
<comment type="catalytic activity">
    <reaction evidence="4">
        <text>UTP + H2O = UMP + diphosphate + H(+)</text>
        <dbReference type="Rhea" id="RHEA:29395"/>
        <dbReference type="ChEBI" id="CHEBI:15377"/>
        <dbReference type="ChEBI" id="CHEBI:15378"/>
        <dbReference type="ChEBI" id="CHEBI:33019"/>
        <dbReference type="ChEBI" id="CHEBI:46398"/>
        <dbReference type="ChEBI" id="CHEBI:57865"/>
        <dbReference type="EC" id="3.6.1.9"/>
    </reaction>
</comment>
<evidence type="ECO:0000256" key="2">
    <source>
        <dbReference type="ARBA" id="ARBA00022801"/>
    </source>
</evidence>
<sequence length="199" mass="21103">MTPLYLASGSPRRRELLTQIGVPFSVVTAPIDETPLPGEAVTQYAVRLARAKAAAGFACLDGPGVVLAADTVVVAKGQMLGKPRDREHALAMLADLSDGQHQVLTAVAVTDGKRCLDVCVATDVHFRAIGRDEALRYWATGEPLDKAGGYAIQGLGAVFVKSLAGSYSTVVGLPLFETAQLLEQFCIACWQQHEVSAPR</sequence>
<dbReference type="SUPFAM" id="SSF52972">
    <property type="entry name" value="ITPase-like"/>
    <property type="match status" value="1"/>
</dbReference>
<dbReference type="RefSeq" id="WP_136916486.1">
    <property type="nucleotide sequence ID" value="NZ_CP039371.1"/>
</dbReference>
<dbReference type="PIRSF" id="PIRSF006305">
    <property type="entry name" value="Maf"/>
    <property type="match status" value="1"/>
</dbReference>
<dbReference type="HAMAP" id="MF_00528">
    <property type="entry name" value="Maf"/>
    <property type="match status" value="1"/>
</dbReference>
<accession>A0A4D6XNX5</accession>
<dbReference type="PANTHER" id="PTHR43213:SF5">
    <property type="entry name" value="BIFUNCTIONAL DTTP_UTP PYROPHOSPHATASE_METHYLTRANSFERASE PROTEIN-RELATED"/>
    <property type="match status" value="1"/>
</dbReference>
<dbReference type="GO" id="GO:0036218">
    <property type="term" value="F:dTTP diphosphatase activity"/>
    <property type="evidence" value="ECO:0007669"/>
    <property type="project" value="RHEA"/>
</dbReference>
<dbReference type="AlphaFoldDB" id="A0A4D6XNX5"/>
<dbReference type="GO" id="GO:0009117">
    <property type="term" value="P:nucleotide metabolic process"/>
    <property type="evidence" value="ECO:0007669"/>
    <property type="project" value="UniProtKB-KW"/>
</dbReference>
<feature type="site" description="Important for substrate specificity" evidence="4">
    <location>
        <position position="12"/>
    </location>
</feature>
<name>A0A4D6XNX5_PSEPU</name>
<dbReference type="GO" id="GO:0005737">
    <property type="term" value="C:cytoplasm"/>
    <property type="evidence" value="ECO:0007669"/>
    <property type="project" value="UniProtKB-SubCell"/>
</dbReference>
<evidence type="ECO:0000256" key="1">
    <source>
        <dbReference type="ARBA" id="ARBA00001968"/>
    </source>
</evidence>
<comment type="catalytic activity">
    <reaction evidence="4">
        <text>dTTP + H2O = dTMP + diphosphate + H(+)</text>
        <dbReference type="Rhea" id="RHEA:28534"/>
        <dbReference type="ChEBI" id="CHEBI:15377"/>
        <dbReference type="ChEBI" id="CHEBI:15378"/>
        <dbReference type="ChEBI" id="CHEBI:33019"/>
        <dbReference type="ChEBI" id="CHEBI:37568"/>
        <dbReference type="ChEBI" id="CHEBI:63528"/>
        <dbReference type="EC" id="3.6.1.9"/>
    </reaction>
</comment>
<proteinExistence type="inferred from homology"/>
<dbReference type="Proteomes" id="UP000298551">
    <property type="component" value="Chromosome"/>
</dbReference>
<organism evidence="5 6">
    <name type="scientific">Pseudomonas putida</name>
    <name type="common">Arthrobacter siderocapsulatus</name>
    <dbReference type="NCBI Taxonomy" id="303"/>
    <lineage>
        <taxon>Bacteria</taxon>
        <taxon>Pseudomonadati</taxon>
        <taxon>Pseudomonadota</taxon>
        <taxon>Gammaproteobacteria</taxon>
        <taxon>Pseudomonadales</taxon>
        <taxon>Pseudomonadaceae</taxon>
        <taxon>Pseudomonas</taxon>
    </lineage>
</organism>
<comment type="similarity">
    <text evidence="4">Belongs to the Maf family. YhdE subfamily.</text>
</comment>
<feature type="active site" description="Proton acceptor" evidence="4">
    <location>
        <position position="70"/>
    </location>
</feature>
<comment type="function">
    <text evidence="4">Nucleoside triphosphate pyrophosphatase that hydrolyzes dTTP and UTP. May have a dual role in cell division arrest and in preventing the incorporation of modified nucleotides into cellular nucleic acids.</text>
</comment>
<evidence type="ECO:0000313" key="5">
    <source>
        <dbReference type="EMBL" id="QCI14485.1"/>
    </source>
</evidence>
<feature type="site" description="Important for substrate specificity" evidence="4">
    <location>
        <position position="71"/>
    </location>
</feature>
<feature type="site" description="Important for substrate specificity" evidence="4">
    <location>
        <position position="153"/>
    </location>
</feature>
<dbReference type="EC" id="3.6.1.9" evidence="4"/>
<comment type="cofactor">
    <cofactor evidence="1 4">
        <name>a divalent metal cation</name>
        <dbReference type="ChEBI" id="CHEBI:60240"/>
    </cofactor>
</comment>
<comment type="subcellular location">
    <subcellularLocation>
        <location evidence="4">Cytoplasm</location>
    </subcellularLocation>
</comment>
<evidence type="ECO:0000256" key="3">
    <source>
        <dbReference type="ARBA" id="ARBA00023080"/>
    </source>
</evidence>
<dbReference type="EMBL" id="CP039371">
    <property type="protein sequence ID" value="QCI14485.1"/>
    <property type="molecule type" value="Genomic_DNA"/>
</dbReference>
<evidence type="ECO:0000256" key="4">
    <source>
        <dbReference type="HAMAP-Rule" id="MF_00528"/>
    </source>
</evidence>
<comment type="caution">
    <text evidence="4">Lacks conserved residue(s) required for the propagation of feature annotation.</text>
</comment>
<dbReference type="Pfam" id="PF02545">
    <property type="entry name" value="Maf"/>
    <property type="match status" value="1"/>
</dbReference>
<keyword evidence="3 4" id="KW-0546">Nucleotide metabolism</keyword>
<evidence type="ECO:0000313" key="6">
    <source>
        <dbReference type="Proteomes" id="UP000298551"/>
    </source>
</evidence>
<dbReference type="NCBIfam" id="TIGR00172">
    <property type="entry name" value="maf"/>
    <property type="match status" value="1"/>
</dbReference>
<protein>
    <recommendedName>
        <fullName evidence="4">dTTP/UTP pyrophosphatase</fullName>
        <shortName evidence="4">dTTPase/UTPase</shortName>
        <ecNumber evidence="4">3.6.1.9</ecNumber>
    </recommendedName>
    <alternativeName>
        <fullName evidence="4">Nucleoside triphosphate pyrophosphatase</fullName>
    </alternativeName>
    <alternativeName>
        <fullName evidence="4">Nucleotide pyrophosphatase</fullName>
        <shortName evidence="4">Nucleotide PPase</shortName>
    </alternativeName>
</protein>
<dbReference type="CDD" id="cd00555">
    <property type="entry name" value="Maf"/>
    <property type="match status" value="1"/>
</dbReference>
<keyword evidence="4" id="KW-0963">Cytoplasm</keyword>
<keyword evidence="2 4" id="KW-0378">Hydrolase</keyword>
<dbReference type="InterPro" id="IPR029001">
    <property type="entry name" value="ITPase-like_fam"/>
</dbReference>
<dbReference type="GO" id="GO:0036221">
    <property type="term" value="F:UTP diphosphatase activity"/>
    <property type="evidence" value="ECO:0007669"/>
    <property type="project" value="RHEA"/>
</dbReference>